<dbReference type="CDD" id="cd05233">
    <property type="entry name" value="SDR_c"/>
    <property type="match status" value="1"/>
</dbReference>
<keyword evidence="4" id="KW-1185">Reference proteome</keyword>
<comment type="similarity">
    <text evidence="1">Belongs to the short-chain dehydrogenases/reductases (SDR) family.</text>
</comment>
<dbReference type="RefSeq" id="WP_344822307.1">
    <property type="nucleotide sequence ID" value="NZ_BAAAUV010000002.1"/>
</dbReference>
<evidence type="ECO:0000313" key="4">
    <source>
        <dbReference type="Proteomes" id="UP001501237"/>
    </source>
</evidence>
<dbReference type="InterPro" id="IPR020904">
    <property type="entry name" value="Sc_DH/Rdtase_CS"/>
</dbReference>
<evidence type="ECO:0000256" key="2">
    <source>
        <dbReference type="ARBA" id="ARBA00023002"/>
    </source>
</evidence>
<dbReference type="EMBL" id="BAAAUV010000002">
    <property type="protein sequence ID" value="GAA3197288.1"/>
    <property type="molecule type" value="Genomic_DNA"/>
</dbReference>
<dbReference type="PRINTS" id="PR00080">
    <property type="entry name" value="SDRFAMILY"/>
</dbReference>
<dbReference type="InterPro" id="IPR002347">
    <property type="entry name" value="SDR_fam"/>
</dbReference>
<dbReference type="Pfam" id="PF13561">
    <property type="entry name" value="adh_short_C2"/>
    <property type="match status" value="1"/>
</dbReference>
<accession>A0ABP6Q0M2</accession>
<sequence>MNETTAALVTGGSRGIGAAVALRLAEAGSDVALTYTADEESADRTVALIEKTGRRGLAIRADAADPASAAEAVERTVAAFGRLDVLVNNAAVFLTGDLDLDALDRTLDVNVRAPYLTSLAAARHLTGDGRIVTIGSNLNGRLPFPGLTAYAMSKSAMTGLTKGLARDLAPRGITVVLVNPGPTDTDANPAGGPAAATIAALTATGRYATPAEIAETVLYACTAPYLTGSVLTVDGGFTI</sequence>
<proteinExistence type="inferred from homology"/>
<protein>
    <submittedName>
        <fullName evidence="3">SDR family oxidoreductase</fullName>
    </submittedName>
</protein>
<organism evidence="3 4">
    <name type="scientific">Actinocorallia longicatena</name>
    <dbReference type="NCBI Taxonomy" id="111803"/>
    <lineage>
        <taxon>Bacteria</taxon>
        <taxon>Bacillati</taxon>
        <taxon>Actinomycetota</taxon>
        <taxon>Actinomycetes</taxon>
        <taxon>Streptosporangiales</taxon>
        <taxon>Thermomonosporaceae</taxon>
        <taxon>Actinocorallia</taxon>
    </lineage>
</organism>
<gene>
    <name evidence="3" type="ORF">GCM10010468_08370</name>
</gene>
<dbReference type="PROSITE" id="PS00061">
    <property type="entry name" value="ADH_SHORT"/>
    <property type="match status" value="1"/>
</dbReference>
<evidence type="ECO:0000256" key="1">
    <source>
        <dbReference type="ARBA" id="ARBA00006484"/>
    </source>
</evidence>
<reference evidence="4" key="1">
    <citation type="journal article" date="2019" name="Int. J. Syst. Evol. Microbiol.">
        <title>The Global Catalogue of Microorganisms (GCM) 10K type strain sequencing project: providing services to taxonomists for standard genome sequencing and annotation.</title>
        <authorList>
            <consortium name="The Broad Institute Genomics Platform"/>
            <consortium name="The Broad Institute Genome Sequencing Center for Infectious Disease"/>
            <person name="Wu L."/>
            <person name="Ma J."/>
        </authorList>
    </citation>
    <scope>NUCLEOTIDE SEQUENCE [LARGE SCALE GENOMIC DNA]</scope>
    <source>
        <strain evidence="4">JCM 9377</strain>
    </source>
</reference>
<dbReference type="Gene3D" id="3.40.50.720">
    <property type="entry name" value="NAD(P)-binding Rossmann-like Domain"/>
    <property type="match status" value="1"/>
</dbReference>
<dbReference type="PANTHER" id="PTHR43639">
    <property type="entry name" value="OXIDOREDUCTASE, SHORT-CHAIN DEHYDROGENASE/REDUCTASE FAMILY (AFU_ORTHOLOGUE AFUA_5G02870)"/>
    <property type="match status" value="1"/>
</dbReference>
<dbReference type="InterPro" id="IPR036291">
    <property type="entry name" value="NAD(P)-bd_dom_sf"/>
</dbReference>
<dbReference type="SUPFAM" id="SSF51735">
    <property type="entry name" value="NAD(P)-binding Rossmann-fold domains"/>
    <property type="match status" value="1"/>
</dbReference>
<dbReference type="PRINTS" id="PR00081">
    <property type="entry name" value="GDHRDH"/>
</dbReference>
<name>A0ABP6Q0M2_9ACTN</name>
<evidence type="ECO:0000313" key="3">
    <source>
        <dbReference type="EMBL" id="GAA3197288.1"/>
    </source>
</evidence>
<comment type="caution">
    <text evidence="3">The sequence shown here is derived from an EMBL/GenBank/DDBJ whole genome shotgun (WGS) entry which is preliminary data.</text>
</comment>
<keyword evidence="2" id="KW-0560">Oxidoreductase</keyword>
<dbReference type="PANTHER" id="PTHR43639:SF1">
    <property type="entry name" value="SHORT-CHAIN DEHYDROGENASE_REDUCTASE FAMILY PROTEIN"/>
    <property type="match status" value="1"/>
</dbReference>
<dbReference type="Proteomes" id="UP001501237">
    <property type="component" value="Unassembled WGS sequence"/>
</dbReference>